<feature type="binding site" evidence="8">
    <location>
        <position position="149"/>
    </location>
    <ligand>
        <name>substrate</name>
    </ligand>
</feature>
<dbReference type="InterPro" id="IPR036291">
    <property type="entry name" value="NAD(P)-bd_dom_sf"/>
</dbReference>
<dbReference type="GO" id="GO:0005739">
    <property type="term" value="C:mitochondrion"/>
    <property type="evidence" value="ECO:0007669"/>
    <property type="project" value="TreeGrafter"/>
</dbReference>
<organism evidence="14 15">
    <name type="scientific">Petromyzon marinus</name>
    <name type="common">Sea lamprey</name>
    <dbReference type="NCBI Taxonomy" id="7757"/>
    <lineage>
        <taxon>Eukaryota</taxon>
        <taxon>Metazoa</taxon>
        <taxon>Chordata</taxon>
        <taxon>Craniata</taxon>
        <taxon>Vertebrata</taxon>
        <taxon>Cyclostomata</taxon>
        <taxon>Hyperoartia</taxon>
        <taxon>Petromyzontiformes</taxon>
        <taxon>Petromyzontidae</taxon>
        <taxon>Petromyzon</taxon>
    </lineage>
</organism>
<comment type="subunit">
    <text evidence="2">Homodimer.</text>
</comment>
<dbReference type="Pfam" id="PF02866">
    <property type="entry name" value="Ldh_1_C"/>
    <property type="match status" value="1"/>
</dbReference>
<evidence type="ECO:0000313" key="15">
    <source>
        <dbReference type="RefSeq" id="XP_032803366.1"/>
    </source>
</evidence>
<evidence type="ECO:0000256" key="5">
    <source>
        <dbReference type="ARBA" id="ARBA00023027"/>
    </source>
</evidence>
<feature type="binding site" evidence="9">
    <location>
        <position position="64"/>
    </location>
    <ligand>
        <name>NAD(+)</name>
        <dbReference type="ChEBI" id="CHEBI:57540"/>
    </ligand>
</feature>
<evidence type="ECO:0000256" key="3">
    <source>
        <dbReference type="ARBA" id="ARBA00022532"/>
    </source>
</evidence>
<evidence type="ECO:0000256" key="9">
    <source>
        <dbReference type="PIRSR" id="PIRSR000102-3"/>
    </source>
</evidence>
<evidence type="ECO:0000256" key="1">
    <source>
        <dbReference type="ARBA" id="ARBA00008824"/>
    </source>
</evidence>
<dbReference type="PIRSF" id="PIRSF000102">
    <property type="entry name" value="Lac_mal_DH"/>
    <property type="match status" value="1"/>
</dbReference>
<dbReference type="GeneID" id="116939270"/>
<dbReference type="PANTHER" id="PTHR11540">
    <property type="entry name" value="MALATE AND LACTATE DEHYDROGENASE"/>
    <property type="match status" value="1"/>
</dbReference>
<dbReference type="SUPFAM" id="SSF51735">
    <property type="entry name" value="NAD(P)-binding Rossmann-fold domains"/>
    <property type="match status" value="1"/>
</dbReference>
<evidence type="ECO:0000259" key="13">
    <source>
        <dbReference type="Pfam" id="PF02866"/>
    </source>
</evidence>
<protein>
    <recommendedName>
        <fullName evidence="11">Malate dehydrogenase</fullName>
        <ecNumber evidence="11">1.1.1.37</ecNumber>
    </recommendedName>
</protein>
<proteinExistence type="inferred from homology"/>
<feature type="binding site" evidence="8">
    <location>
        <position position="111"/>
    </location>
    <ligand>
        <name>substrate</name>
    </ligand>
</feature>
<feature type="binding site" evidence="9">
    <location>
        <position position="124"/>
    </location>
    <ligand>
        <name>NAD(+)</name>
        <dbReference type="ChEBI" id="CHEBI:57540"/>
    </ligand>
</feature>
<keyword evidence="5 9" id="KW-0520">NAD</keyword>
<dbReference type="KEGG" id="pmrn:116939270"/>
<evidence type="ECO:0000313" key="14">
    <source>
        <dbReference type="Proteomes" id="UP001318040"/>
    </source>
</evidence>
<dbReference type="Proteomes" id="UP001318040">
    <property type="component" value="Chromosome 5"/>
</dbReference>
<dbReference type="PANTHER" id="PTHR11540:SF16">
    <property type="entry name" value="MALATE DEHYDROGENASE, MITOCHONDRIAL"/>
    <property type="match status" value="1"/>
</dbReference>
<dbReference type="GO" id="GO:0006108">
    <property type="term" value="P:malate metabolic process"/>
    <property type="evidence" value="ECO:0007669"/>
    <property type="project" value="InterPro"/>
</dbReference>
<evidence type="ECO:0000256" key="6">
    <source>
        <dbReference type="ARBA" id="ARBA00048313"/>
    </source>
</evidence>
<dbReference type="GO" id="GO:0030060">
    <property type="term" value="F:L-malate dehydrogenase (NAD+) activity"/>
    <property type="evidence" value="ECO:0007669"/>
    <property type="project" value="UniProtKB-EC"/>
</dbReference>
<dbReference type="Gene3D" id="3.90.110.10">
    <property type="entry name" value="Lactate dehydrogenase/glycoside hydrolase, family 4, C-terminal"/>
    <property type="match status" value="1"/>
</dbReference>
<dbReference type="RefSeq" id="XP_032803366.1">
    <property type="nucleotide sequence ID" value="XM_032947475.1"/>
</dbReference>
<dbReference type="GO" id="GO:0006099">
    <property type="term" value="P:tricarboxylic acid cycle"/>
    <property type="evidence" value="ECO:0007669"/>
    <property type="project" value="UniProtKB-KW"/>
</dbReference>
<dbReference type="EC" id="1.1.1.37" evidence="11"/>
<name>A0AAJ7SPV1_PETMA</name>
<dbReference type="InterPro" id="IPR001236">
    <property type="entry name" value="Lactate/malate_DH_N"/>
</dbReference>
<evidence type="ECO:0000256" key="2">
    <source>
        <dbReference type="ARBA" id="ARBA00011738"/>
    </source>
</evidence>
<feature type="domain" description="Lactate/malate dehydrogenase N-terminal" evidence="12">
    <location>
        <begin position="32"/>
        <end position="175"/>
    </location>
</feature>
<dbReference type="NCBIfam" id="TIGR01772">
    <property type="entry name" value="MDH_euk_gproteo"/>
    <property type="match status" value="1"/>
</dbReference>
<gene>
    <name evidence="15" type="primary">LOC116939270</name>
</gene>
<dbReference type="InterPro" id="IPR022383">
    <property type="entry name" value="Lactate/malate_DH_C"/>
</dbReference>
<dbReference type="FunFam" id="3.90.110.10:FF:000001">
    <property type="entry name" value="Malate dehydrogenase"/>
    <property type="match status" value="1"/>
</dbReference>
<dbReference type="PROSITE" id="PS00068">
    <property type="entry name" value="MDH"/>
    <property type="match status" value="1"/>
</dbReference>
<accession>A0AAJ7SPV1</accession>
<feature type="binding site" evidence="8">
    <location>
        <position position="183"/>
    </location>
    <ligand>
        <name>substrate</name>
    </ligand>
</feature>
<dbReference type="InterPro" id="IPR001557">
    <property type="entry name" value="L-lactate/malate_DH"/>
</dbReference>
<feature type="domain" description="Lactate/malate dehydrogenase C-terminal" evidence="13">
    <location>
        <begin position="177"/>
        <end position="340"/>
    </location>
</feature>
<dbReference type="CDD" id="cd01337">
    <property type="entry name" value="MDH_glyoxysomal_mitochondrial"/>
    <property type="match status" value="1"/>
</dbReference>
<sequence>MSRVAVRVVGRRLTGAVPRRGLSAAAAAQHGVKVAVLGAAGGIGQPLSLLLKMNARVSRLALYDIARAHGVAVDLGHINSHASVSAHQGANQLSEALDGSHLVVVPAGVPRKPGMTREDLFTMNAHIVAELAEACAITCPQALLCIISNLVNSMVPIASEIFKKHGVYDPKRIFGVTTLDVVRASVFLADLKGLDRSAVEVPVVGGHAGKTIIPLLSQSLPKVDLGQDQIEMLTSRLQEAGTEVVKAKVGEGSATLSMAHAGARFVSSLLEASDGHKGLVECAFVRSEETEAAYLSTPLLLGKRGVERSMGLGPLSSYEEKLLLAAVPELKAAIRDGEEFARNFK</sequence>
<keyword evidence="14" id="KW-1185">Reference proteome</keyword>
<evidence type="ECO:0000256" key="10">
    <source>
        <dbReference type="RuleBase" id="RU003369"/>
    </source>
</evidence>
<dbReference type="AlphaFoldDB" id="A0AAJ7SPV1"/>
<comment type="similarity">
    <text evidence="1">Belongs to the LDH/MDH superfamily. MDH type 1 family.</text>
</comment>
<dbReference type="InterPro" id="IPR010097">
    <property type="entry name" value="Malate_DH_type1"/>
</dbReference>
<evidence type="ECO:0000256" key="4">
    <source>
        <dbReference type="ARBA" id="ARBA00023002"/>
    </source>
</evidence>
<keyword evidence="4 10" id="KW-0560">Oxidoreductase</keyword>
<evidence type="ECO:0000256" key="11">
    <source>
        <dbReference type="RuleBase" id="RU003405"/>
    </source>
</evidence>
<evidence type="ECO:0000256" key="8">
    <source>
        <dbReference type="PIRSR" id="PIRSR000102-2"/>
    </source>
</evidence>
<keyword evidence="3 11" id="KW-0816">Tricarboxylic acid cycle</keyword>
<dbReference type="Pfam" id="PF00056">
    <property type="entry name" value="Ldh_1_N"/>
    <property type="match status" value="1"/>
</dbReference>
<feature type="binding site" evidence="9">
    <location>
        <begin position="38"/>
        <end position="44"/>
    </location>
    <ligand>
        <name>NAD(+)</name>
        <dbReference type="ChEBI" id="CHEBI:57540"/>
    </ligand>
</feature>
<reference evidence="15" key="1">
    <citation type="submission" date="2025-08" db="UniProtKB">
        <authorList>
            <consortium name="RefSeq"/>
        </authorList>
    </citation>
    <scope>IDENTIFICATION</scope>
    <source>
        <tissue evidence="15">Sperm</tissue>
    </source>
</reference>
<dbReference type="Gene3D" id="3.40.50.720">
    <property type="entry name" value="NAD(P)-binding Rossmann-like Domain"/>
    <property type="match status" value="1"/>
</dbReference>
<evidence type="ECO:0000259" key="12">
    <source>
        <dbReference type="Pfam" id="PF00056"/>
    </source>
</evidence>
<comment type="catalytic activity">
    <reaction evidence="6 11">
        <text>(S)-malate + NAD(+) = oxaloacetate + NADH + H(+)</text>
        <dbReference type="Rhea" id="RHEA:21432"/>
        <dbReference type="ChEBI" id="CHEBI:15378"/>
        <dbReference type="ChEBI" id="CHEBI:15589"/>
        <dbReference type="ChEBI" id="CHEBI:16452"/>
        <dbReference type="ChEBI" id="CHEBI:57540"/>
        <dbReference type="ChEBI" id="CHEBI:57945"/>
        <dbReference type="EC" id="1.1.1.37"/>
    </reaction>
</comment>
<feature type="binding site" evidence="8">
    <location>
        <position position="117"/>
    </location>
    <ligand>
        <name>substrate</name>
    </ligand>
</feature>
<dbReference type="InterPro" id="IPR015955">
    <property type="entry name" value="Lactate_DH/Glyco_Ohase_4_C"/>
</dbReference>
<dbReference type="InterPro" id="IPR001252">
    <property type="entry name" value="Malate_DH_AS"/>
</dbReference>
<feature type="binding site" evidence="9">
    <location>
        <position position="258"/>
    </location>
    <ligand>
        <name>NAD(+)</name>
        <dbReference type="ChEBI" id="CHEBI:57540"/>
    </ligand>
</feature>
<dbReference type="SUPFAM" id="SSF56327">
    <property type="entry name" value="LDH C-terminal domain-like"/>
    <property type="match status" value="1"/>
</dbReference>
<feature type="active site" description="Proton acceptor" evidence="7">
    <location>
        <position position="207"/>
    </location>
</feature>
<evidence type="ECO:0000256" key="7">
    <source>
        <dbReference type="PIRSR" id="PIRSR000102-1"/>
    </source>
</evidence>
<feature type="binding site" evidence="9">
    <location>
        <begin position="147"/>
        <end position="149"/>
    </location>
    <ligand>
        <name>NAD(+)</name>
        <dbReference type="ChEBI" id="CHEBI:57540"/>
    </ligand>
</feature>
<dbReference type="FunFam" id="3.40.50.720:FF:000013">
    <property type="entry name" value="Malate dehydrogenase"/>
    <property type="match status" value="1"/>
</dbReference>